<dbReference type="Pfam" id="PF22605">
    <property type="entry name" value="IBR_2"/>
    <property type="match status" value="1"/>
</dbReference>
<dbReference type="STRING" id="37992.A0A4Z0YXC9"/>
<keyword evidence="7 10" id="KW-0863">Zinc-finger</keyword>
<dbReference type="InterPro" id="IPR044066">
    <property type="entry name" value="TRIAD_supradom"/>
</dbReference>
<protein>
    <recommendedName>
        <fullName evidence="3">RBR-type E3 ubiquitin transferase</fullName>
        <ecNumber evidence="3">2.3.2.31</ecNumber>
    </recommendedName>
</protein>
<dbReference type="EMBL" id="SKBN01000104">
    <property type="protein sequence ID" value="TGJ83113.1"/>
    <property type="molecule type" value="Genomic_DNA"/>
</dbReference>
<organism evidence="14 15">
    <name type="scientific">Xylaria hypoxylon</name>
    <dbReference type="NCBI Taxonomy" id="37992"/>
    <lineage>
        <taxon>Eukaryota</taxon>
        <taxon>Fungi</taxon>
        <taxon>Dikarya</taxon>
        <taxon>Ascomycota</taxon>
        <taxon>Pezizomycotina</taxon>
        <taxon>Sordariomycetes</taxon>
        <taxon>Xylariomycetidae</taxon>
        <taxon>Xylariales</taxon>
        <taxon>Xylariaceae</taxon>
        <taxon>Xylaria</taxon>
    </lineage>
</organism>
<sequence length="265" mass="30895">MSNPAVVECSSCLEVKKSLDFPQVTLTPRCGHAATVCFVCVESFLDSQSLNGLMDRLSCPECSELLTYDAIQDFATPEVFERYQKYSVDQLIARVINFTWCPLGRQYCSRHLVPWHAEHTCDEYDTFLTDPTFRSKTQINKKHEKTQSLQDEQLSQRIREADDLFAQSLMNEKQASQARLEAEIERRRIAQEKAAREAQRRRELEEAKKLLERKKQEEGLTNERFRYLTKPCPQCNAPIEKNGGCDHMHCFMAIFESHTQRYLRK</sequence>
<reference evidence="14 15" key="1">
    <citation type="submission" date="2019-03" db="EMBL/GenBank/DDBJ databases">
        <title>Draft genome sequence of Xylaria hypoxylon DSM 108379, a ubiquitous saprotrophic-parasitic fungi on hardwood.</title>
        <authorList>
            <person name="Buettner E."/>
            <person name="Leonhardt S."/>
            <person name="Gebauer A.M."/>
            <person name="Liers C."/>
            <person name="Hofrichter M."/>
            <person name="Kellner H."/>
        </authorList>
    </citation>
    <scope>NUCLEOTIDE SEQUENCE [LARGE SCALE GENOMIC DNA]</scope>
    <source>
        <strain evidence="14 15">DSM 108379</strain>
    </source>
</reference>
<dbReference type="GO" id="GO:0061630">
    <property type="term" value="F:ubiquitin protein ligase activity"/>
    <property type="evidence" value="ECO:0007669"/>
    <property type="project" value="UniProtKB-EC"/>
</dbReference>
<keyword evidence="5" id="KW-0479">Metal-binding</keyword>
<name>A0A4Z0YXC9_9PEZI</name>
<dbReference type="SUPFAM" id="SSF57850">
    <property type="entry name" value="RING/U-box"/>
    <property type="match status" value="2"/>
</dbReference>
<keyword evidence="9" id="KW-0862">Zinc</keyword>
<dbReference type="GO" id="GO:0008270">
    <property type="term" value="F:zinc ion binding"/>
    <property type="evidence" value="ECO:0007669"/>
    <property type="project" value="UniProtKB-KW"/>
</dbReference>
<dbReference type="GO" id="GO:0016567">
    <property type="term" value="P:protein ubiquitination"/>
    <property type="evidence" value="ECO:0007669"/>
    <property type="project" value="InterPro"/>
</dbReference>
<evidence type="ECO:0000256" key="8">
    <source>
        <dbReference type="ARBA" id="ARBA00022786"/>
    </source>
</evidence>
<comment type="catalytic activity">
    <reaction evidence="1">
        <text>[E2 ubiquitin-conjugating enzyme]-S-ubiquitinyl-L-cysteine + [acceptor protein]-L-lysine = [E2 ubiquitin-conjugating enzyme]-L-cysteine + [acceptor protein]-N(6)-ubiquitinyl-L-lysine.</text>
        <dbReference type="EC" id="2.3.2.31"/>
    </reaction>
</comment>
<evidence type="ECO:0000256" key="7">
    <source>
        <dbReference type="ARBA" id="ARBA00022771"/>
    </source>
</evidence>
<dbReference type="PROSITE" id="PS50089">
    <property type="entry name" value="ZF_RING_2"/>
    <property type="match status" value="1"/>
</dbReference>
<comment type="caution">
    <text evidence="14">The sequence shown here is derived from an EMBL/GenBank/DDBJ whole genome shotgun (WGS) entry which is preliminary data.</text>
</comment>
<evidence type="ECO:0000256" key="3">
    <source>
        <dbReference type="ARBA" id="ARBA00012251"/>
    </source>
</evidence>
<dbReference type="Gene3D" id="3.30.40.10">
    <property type="entry name" value="Zinc/RING finger domain, C3HC4 (zinc finger)"/>
    <property type="match status" value="1"/>
</dbReference>
<evidence type="ECO:0000256" key="2">
    <source>
        <dbReference type="ARBA" id="ARBA00004906"/>
    </source>
</evidence>
<evidence type="ECO:0000259" key="12">
    <source>
        <dbReference type="PROSITE" id="PS50089"/>
    </source>
</evidence>
<keyword evidence="8" id="KW-0833">Ubl conjugation pathway</keyword>
<dbReference type="InterPro" id="IPR001841">
    <property type="entry name" value="Znf_RING"/>
</dbReference>
<keyword evidence="11" id="KW-0175">Coiled coil</keyword>
<dbReference type="InterPro" id="IPR031127">
    <property type="entry name" value="E3_UB_ligase_RBR"/>
</dbReference>
<accession>A0A4Z0YXC9</accession>
<dbReference type="InterPro" id="IPR013083">
    <property type="entry name" value="Znf_RING/FYVE/PHD"/>
</dbReference>
<dbReference type="OrthoDB" id="1431934at2759"/>
<dbReference type="PANTHER" id="PTHR11685">
    <property type="entry name" value="RBR FAMILY RING FINGER AND IBR DOMAIN-CONTAINING"/>
    <property type="match status" value="1"/>
</dbReference>
<evidence type="ECO:0000313" key="14">
    <source>
        <dbReference type="EMBL" id="TGJ83113.1"/>
    </source>
</evidence>
<dbReference type="Proteomes" id="UP000297716">
    <property type="component" value="Unassembled WGS sequence"/>
</dbReference>
<evidence type="ECO:0000256" key="6">
    <source>
        <dbReference type="ARBA" id="ARBA00022737"/>
    </source>
</evidence>
<evidence type="ECO:0000256" key="4">
    <source>
        <dbReference type="ARBA" id="ARBA00022679"/>
    </source>
</evidence>
<feature type="domain" description="RING-type" evidence="12">
    <location>
        <begin position="9"/>
        <end position="63"/>
    </location>
</feature>
<feature type="domain" description="RING-type" evidence="13">
    <location>
        <begin position="5"/>
        <end position="265"/>
    </location>
</feature>
<evidence type="ECO:0000256" key="5">
    <source>
        <dbReference type="ARBA" id="ARBA00022723"/>
    </source>
</evidence>
<keyword evidence="6" id="KW-0677">Repeat</keyword>
<comment type="pathway">
    <text evidence="2">Protein modification; protein ubiquitination.</text>
</comment>
<dbReference type="AlphaFoldDB" id="A0A4Z0YXC9"/>
<keyword evidence="4" id="KW-0808">Transferase</keyword>
<evidence type="ECO:0000256" key="9">
    <source>
        <dbReference type="ARBA" id="ARBA00022833"/>
    </source>
</evidence>
<evidence type="ECO:0000256" key="10">
    <source>
        <dbReference type="PROSITE-ProRule" id="PRU00175"/>
    </source>
</evidence>
<evidence type="ECO:0000256" key="1">
    <source>
        <dbReference type="ARBA" id="ARBA00001798"/>
    </source>
</evidence>
<dbReference type="Gene3D" id="1.20.120.1750">
    <property type="match status" value="1"/>
</dbReference>
<keyword evidence="15" id="KW-1185">Reference proteome</keyword>
<evidence type="ECO:0000313" key="15">
    <source>
        <dbReference type="Proteomes" id="UP000297716"/>
    </source>
</evidence>
<dbReference type="InterPro" id="IPR054694">
    <property type="entry name" value="Parkin-like_IBR"/>
</dbReference>
<dbReference type="SMART" id="SM00184">
    <property type="entry name" value="RING"/>
    <property type="match status" value="1"/>
</dbReference>
<feature type="coiled-coil region" evidence="11">
    <location>
        <begin position="166"/>
        <end position="224"/>
    </location>
</feature>
<dbReference type="PROSITE" id="PS51873">
    <property type="entry name" value="TRIAD"/>
    <property type="match status" value="1"/>
</dbReference>
<gene>
    <name evidence="14" type="ORF">E0Z10_g5646</name>
</gene>
<evidence type="ECO:0000259" key="13">
    <source>
        <dbReference type="PROSITE" id="PS51873"/>
    </source>
</evidence>
<dbReference type="EC" id="2.3.2.31" evidence="3"/>
<proteinExistence type="predicted"/>
<evidence type="ECO:0000256" key="11">
    <source>
        <dbReference type="SAM" id="Coils"/>
    </source>
</evidence>